<name>A0AAW0T0A2_SCYPA</name>
<dbReference type="EMBL" id="JARAKH010000043">
    <property type="protein sequence ID" value="KAK8379672.1"/>
    <property type="molecule type" value="Genomic_DNA"/>
</dbReference>
<dbReference type="AlphaFoldDB" id="A0AAW0T0A2"/>
<dbReference type="Proteomes" id="UP001487740">
    <property type="component" value="Unassembled WGS sequence"/>
</dbReference>
<gene>
    <name evidence="1" type="ORF">O3P69_019572</name>
</gene>
<reference evidence="1 2" key="1">
    <citation type="submission" date="2023-03" db="EMBL/GenBank/DDBJ databases">
        <title>High-quality genome of Scylla paramamosain provides insights in environmental adaptation.</title>
        <authorList>
            <person name="Zhang L."/>
        </authorList>
    </citation>
    <scope>NUCLEOTIDE SEQUENCE [LARGE SCALE GENOMIC DNA]</scope>
    <source>
        <strain evidence="1">LZ_2023a</strain>
        <tissue evidence="1">Muscle</tissue>
    </source>
</reference>
<keyword evidence="2" id="KW-1185">Reference proteome</keyword>
<accession>A0AAW0T0A2</accession>
<evidence type="ECO:0000313" key="2">
    <source>
        <dbReference type="Proteomes" id="UP001487740"/>
    </source>
</evidence>
<comment type="caution">
    <text evidence="1">The sequence shown here is derived from an EMBL/GenBank/DDBJ whole genome shotgun (WGS) entry which is preliminary data.</text>
</comment>
<proteinExistence type="predicted"/>
<organism evidence="1 2">
    <name type="scientific">Scylla paramamosain</name>
    <name type="common">Mud crab</name>
    <dbReference type="NCBI Taxonomy" id="85552"/>
    <lineage>
        <taxon>Eukaryota</taxon>
        <taxon>Metazoa</taxon>
        <taxon>Ecdysozoa</taxon>
        <taxon>Arthropoda</taxon>
        <taxon>Crustacea</taxon>
        <taxon>Multicrustacea</taxon>
        <taxon>Malacostraca</taxon>
        <taxon>Eumalacostraca</taxon>
        <taxon>Eucarida</taxon>
        <taxon>Decapoda</taxon>
        <taxon>Pleocyemata</taxon>
        <taxon>Brachyura</taxon>
        <taxon>Eubrachyura</taxon>
        <taxon>Portunoidea</taxon>
        <taxon>Portunidae</taxon>
        <taxon>Portuninae</taxon>
        <taxon>Scylla</taxon>
    </lineage>
</organism>
<sequence>MQHTTRHHAVQTMCTAHHAPASSHTHSQPVSFVVDTTPLASWEEYNGMMIKECHSLPYTTPANTQEQAIELHRRYTLTTTSYSNLFSFLEVGGSQGTVDGTADDTNVTASDVTVRAAVGHKFVNANFQRHLFVCLFRFYERNCSWYKEAAQAQHCLKTVPKQGFPSPSKCSVMVMLADHLEGFLHYKCNGAVQSLIAWNASLTNASKYTDQLILNM</sequence>
<protein>
    <submittedName>
        <fullName evidence="1">Uncharacterized protein</fullName>
    </submittedName>
</protein>
<evidence type="ECO:0000313" key="1">
    <source>
        <dbReference type="EMBL" id="KAK8379672.1"/>
    </source>
</evidence>